<gene>
    <name evidence="1" type="ORF">phiGrn1_0320</name>
</gene>
<accession>A0A126HGT1</accession>
<dbReference type="EMBL" id="KT919972">
    <property type="protein sequence ID" value="ALP47079.1"/>
    <property type="molecule type" value="Genomic_DNA"/>
</dbReference>
<name>A0A126HGT1_9CAUD</name>
<protein>
    <submittedName>
        <fullName evidence="1">Uncharacterized protein</fullName>
    </submittedName>
</protein>
<evidence type="ECO:0000313" key="1">
    <source>
        <dbReference type="EMBL" id="ALP47079.1"/>
    </source>
</evidence>
<reference evidence="1 2" key="1">
    <citation type="journal article" date="2016" name="Front. Microbiol.">
        <title>Comparative Functional Genomic Analysis of Two Vibrio Phages Reveals Complex Metabolic Interactions with the Host Cell.</title>
        <authorList>
            <person name="Skliros D."/>
            <person name="Kalatzis P.G."/>
            <person name="Katharios P."/>
            <person name="Flemetakis E."/>
        </authorList>
    </citation>
    <scope>NUCLEOTIDE SEQUENCE [LARGE SCALE GENOMIC DNA]</scope>
</reference>
<sequence>MKFQKGQIVVSTANSHRSVAKKGEYGLVMHANNTLAIVYWPNAGRCAKQFFTNPTIELRPSRTTFDTNINIDKAEAAYAQYKNDTKPGKRKQEQVSEDNQPSLNTAMGFAVALMRNDLSARELLSMHDGLASSEQMYLKHVENVTGEPRGSATIFNAKRLLKTTLRSQEISEINAEIQRLEQLKAQLANK</sequence>
<proteinExistence type="predicted"/>
<dbReference type="Proteomes" id="UP000230575">
    <property type="component" value="Segment"/>
</dbReference>
<organism evidence="1 2">
    <name type="scientific">Vibrio phage phi-Grn1</name>
    <dbReference type="NCBI Taxonomy" id="1747713"/>
    <lineage>
        <taxon>Viruses</taxon>
        <taxon>Duplodnaviria</taxon>
        <taxon>Heunggongvirae</taxon>
        <taxon>Uroviricota</taxon>
        <taxon>Caudoviricetes</taxon>
        <taxon>Pantevenvirales</taxon>
        <taxon>Straboviridae</taxon>
        <taxon>Schizotequatrovirus</taxon>
        <taxon>Schizotequatrovirus valkk3</taxon>
    </lineage>
</organism>
<evidence type="ECO:0000313" key="2">
    <source>
        <dbReference type="Proteomes" id="UP000230575"/>
    </source>
</evidence>